<reference evidence="2" key="1">
    <citation type="submission" date="2015-11" db="EMBL/GenBank/DDBJ databases">
        <authorList>
            <person name="Kumar R."/>
            <person name="Singh D."/>
            <person name="Swarnkar M.K."/>
            <person name="Singh A.K."/>
            <person name="Kumar S."/>
        </authorList>
    </citation>
    <scope>NUCLEOTIDE SEQUENCE [LARGE SCALE GENOMIC DNA]</scope>
    <source>
        <strain evidence="2">ERGS4:06</strain>
    </source>
</reference>
<dbReference type="OrthoDB" id="4944185at2"/>
<protein>
    <submittedName>
        <fullName evidence="1">Uncharacterized protein</fullName>
    </submittedName>
</protein>
<gene>
    <name evidence="1" type="ORF">AS189_01715</name>
</gene>
<proteinExistence type="predicted"/>
<sequence length="151" mass="16114">MFPWTKRDAAAALSPTAIPRTGGIPWHGDGVSAVDVDLPFGRKGTRRVHCVQLSVGDFTVELMFQEVLDLLNGRVHVVDPMGRGHDVFLCNAHGVEAAATAGKASEAGAWMANFPADALAIMRVPVTEPPVIVIPSHSVASLSAWLRKQPK</sequence>
<name>A0A0S2LVZ9_9MICC</name>
<dbReference type="EMBL" id="CP013200">
    <property type="protein sequence ID" value="ALO65447.1"/>
    <property type="molecule type" value="Genomic_DNA"/>
</dbReference>
<evidence type="ECO:0000313" key="2">
    <source>
        <dbReference type="Proteomes" id="UP000059574"/>
    </source>
</evidence>
<dbReference type="AlphaFoldDB" id="A0A0S2LVZ9"/>
<organism evidence="1 2">
    <name type="scientific">Arthrobacter alpinus</name>
    <dbReference type="NCBI Taxonomy" id="656366"/>
    <lineage>
        <taxon>Bacteria</taxon>
        <taxon>Bacillati</taxon>
        <taxon>Actinomycetota</taxon>
        <taxon>Actinomycetes</taxon>
        <taxon>Micrococcales</taxon>
        <taxon>Micrococcaceae</taxon>
        <taxon>Arthrobacter</taxon>
    </lineage>
</organism>
<accession>A0A0S2LVZ9</accession>
<dbReference type="Proteomes" id="UP000059574">
    <property type="component" value="Chromosome"/>
</dbReference>
<evidence type="ECO:0000313" key="1">
    <source>
        <dbReference type="EMBL" id="ALO65447.1"/>
    </source>
</evidence>
<reference evidence="1 2" key="2">
    <citation type="journal article" date="2016" name="J. Biotechnol.">
        <title>Complete genome sequence of Arthrobacter alpinus ERGS4:06, a yellow pigmented bacterium tolerant to cold and radiations isolated from Sikkim Himalaya.</title>
        <authorList>
            <person name="Kumar R."/>
            <person name="Singh D."/>
            <person name="Swarnkar M.K."/>
            <person name="Singh A.K."/>
            <person name="Kumar S."/>
        </authorList>
    </citation>
    <scope>NUCLEOTIDE SEQUENCE [LARGE SCALE GENOMIC DNA]</scope>
    <source>
        <strain evidence="1 2">ERGS4:06</strain>
    </source>
</reference>
<dbReference type="RefSeq" id="WP_062285891.1">
    <property type="nucleotide sequence ID" value="NZ_CP013200.1"/>
</dbReference>